<dbReference type="EMBL" id="GBXM01017370">
    <property type="protein sequence ID" value="JAH91207.1"/>
    <property type="molecule type" value="Transcribed_RNA"/>
</dbReference>
<evidence type="ECO:0000313" key="1">
    <source>
        <dbReference type="EMBL" id="JAH91207.1"/>
    </source>
</evidence>
<reference evidence="1" key="1">
    <citation type="submission" date="2014-11" db="EMBL/GenBank/DDBJ databases">
        <authorList>
            <person name="Amaro Gonzalez C."/>
        </authorList>
    </citation>
    <scope>NUCLEOTIDE SEQUENCE</scope>
</reference>
<dbReference type="AlphaFoldDB" id="A0A0E9WLH1"/>
<name>A0A0E9WLH1_ANGAN</name>
<protein>
    <submittedName>
        <fullName evidence="1">Uncharacterized protein</fullName>
    </submittedName>
</protein>
<sequence length="58" mass="6700">MASIEITVQWKNSDPVLGEFTFVIHKYVHILHIPAAFESIIEQRIPQNSHTQKLSSRI</sequence>
<proteinExistence type="predicted"/>
<organism evidence="1">
    <name type="scientific">Anguilla anguilla</name>
    <name type="common">European freshwater eel</name>
    <name type="synonym">Muraena anguilla</name>
    <dbReference type="NCBI Taxonomy" id="7936"/>
    <lineage>
        <taxon>Eukaryota</taxon>
        <taxon>Metazoa</taxon>
        <taxon>Chordata</taxon>
        <taxon>Craniata</taxon>
        <taxon>Vertebrata</taxon>
        <taxon>Euteleostomi</taxon>
        <taxon>Actinopterygii</taxon>
        <taxon>Neopterygii</taxon>
        <taxon>Teleostei</taxon>
        <taxon>Anguilliformes</taxon>
        <taxon>Anguillidae</taxon>
        <taxon>Anguilla</taxon>
    </lineage>
</organism>
<reference evidence="1" key="2">
    <citation type="journal article" date="2015" name="Fish Shellfish Immunol.">
        <title>Early steps in the European eel (Anguilla anguilla)-Vibrio vulnificus interaction in the gills: Role of the RtxA13 toxin.</title>
        <authorList>
            <person name="Callol A."/>
            <person name="Pajuelo D."/>
            <person name="Ebbesson L."/>
            <person name="Teles M."/>
            <person name="MacKenzie S."/>
            <person name="Amaro C."/>
        </authorList>
    </citation>
    <scope>NUCLEOTIDE SEQUENCE</scope>
</reference>
<accession>A0A0E9WLH1</accession>